<keyword evidence="3" id="KW-0808">Transferase</keyword>
<evidence type="ECO:0000313" key="14">
    <source>
        <dbReference type="Proteomes" id="UP000242875"/>
    </source>
</evidence>
<keyword evidence="14" id="KW-1185">Reference proteome</keyword>
<proteinExistence type="predicted"/>
<reference evidence="13 14" key="1">
    <citation type="journal article" date="2017" name="Mycologia">
        <title>Bifiguratus adelaidae, gen. et sp. nov., a new member of Mucoromycotina in endophytic and soil-dwelling habitats.</title>
        <authorList>
            <person name="Torres-Cruz T.J."/>
            <person name="Billingsley Tobias T.L."/>
            <person name="Almatruk M."/>
            <person name="Hesse C."/>
            <person name="Kuske C.R."/>
            <person name="Desiro A."/>
            <person name="Benucci G.M."/>
            <person name="Bonito G."/>
            <person name="Stajich J.E."/>
            <person name="Dunlap C."/>
            <person name="Arnold A.E."/>
            <person name="Porras-Alfaro A."/>
        </authorList>
    </citation>
    <scope>NUCLEOTIDE SEQUENCE [LARGE SCALE GENOMIC DNA]</scope>
    <source>
        <strain evidence="13 14">AZ0501</strain>
    </source>
</reference>
<accession>A0A261XV54</accession>
<evidence type="ECO:0000256" key="6">
    <source>
        <dbReference type="ARBA" id="ARBA00022840"/>
    </source>
</evidence>
<dbReference type="SUPFAM" id="SSF56112">
    <property type="entry name" value="Protein kinase-like (PK-like)"/>
    <property type="match status" value="1"/>
</dbReference>
<comment type="catalytic activity">
    <reaction evidence="7">
        <text>L-threonyl-[protein] + ATP = O-phospho-L-threonyl-[protein] + ADP + H(+)</text>
        <dbReference type="Rhea" id="RHEA:46608"/>
        <dbReference type="Rhea" id="RHEA-COMP:11060"/>
        <dbReference type="Rhea" id="RHEA-COMP:11605"/>
        <dbReference type="ChEBI" id="CHEBI:15378"/>
        <dbReference type="ChEBI" id="CHEBI:30013"/>
        <dbReference type="ChEBI" id="CHEBI:30616"/>
        <dbReference type="ChEBI" id="CHEBI:61977"/>
        <dbReference type="ChEBI" id="CHEBI:456216"/>
        <dbReference type="EC" id="2.7.11.1"/>
    </reaction>
</comment>
<feature type="compositionally biased region" description="Polar residues" evidence="10">
    <location>
        <begin position="870"/>
        <end position="889"/>
    </location>
</feature>
<protein>
    <recommendedName>
        <fullName evidence="1">non-specific serine/threonine protein kinase</fullName>
        <ecNumber evidence="1">2.7.11.1</ecNumber>
    </recommendedName>
</protein>
<comment type="caution">
    <text evidence="13">The sequence shown here is derived from an EMBL/GenBank/DDBJ whole genome shotgun (WGS) entry which is preliminary data.</text>
</comment>
<dbReference type="FunFam" id="1.10.510.10:FF:000636">
    <property type="entry name" value="Non-specific serine/threonine protein kinase"/>
    <property type="match status" value="1"/>
</dbReference>
<feature type="region of interest" description="Disordered" evidence="10">
    <location>
        <begin position="591"/>
        <end position="623"/>
    </location>
</feature>
<dbReference type="PROSITE" id="PS50032">
    <property type="entry name" value="KA1"/>
    <property type="match status" value="1"/>
</dbReference>
<feature type="region of interest" description="Disordered" evidence="10">
    <location>
        <begin position="552"/>
        <end position="577"/>
    </location>
</feature>
<feature type="domain" description="Protein kinase" evidence="11">
    <location>
        <begin position="77"/>
        <end position="339"/>
    </location>
</feature>
<evidence type="ECO:0000256" key="3">
    <source>
        <dbReference type="ARBA" id="ARBA00022679"/>
    </source>
</evidence>
<dbReference type="EMBL" id="MVBO01000174">
    <property type="protein sequence ID" value="OZJ02239.1"/>
    <property type="molecule type" value="Genomic_DNA"/>
</dbReference>
<feature type="domain" description="KA1" evidence="12">
    <location>
        <begin position="931"/>
        <end position="981"/>
    </location>
</feature>
<dbReference type="InterPro" id="IPR011009">
    <property type="entry name" value="Kinase-like_dom_sf"/>
</dbReference>
<feature type="region of interest" description="Disordered" evidence="10">
    <location>
        <begin position="751"/>
        <end position="775"/>
    </location>
</feature>
<keyword evidence="6 9" id="KW-0067">ATP-binding</keyword>
<evidence type="ECO:0000256" key="10">
    <source>
        <dbReference type="SAM" id="MobiDB-lite"/>
    </source>
</evidence>
<evidence type="ECO:0000313" key="13">
    <source>
        <dbReference type="EMBL" id="OZJ02239.1"/>
    </source>
</evidence>
<feature type="compositionally biased region" description="Polar residues" evidence="10">
    <location>
        <begin position="555"/>
        <end position="570"/>
    </location>
</feature>
<keyword evidence="4 9" id="KW-0547">Nucleotide-binding</keyword>
<dbReference type="PROSITE" id="PS50011">
    <property type="entry name" value="PROTEIN_KINASE_DOM"/>
    <property type="match status" value="1"/>
</dbReference>
<feature type="compositionally biased region" description="Polar residues" evidence="10">
    <location>
        <begin position="413"/>
        <end position="426"/>
    </location>
</feature>
<evidence type="ECO:0000256" key="7">
    <source>
        <dbReference type="ARBA" id="ARBA00047899"/>
    </source>
</evidence>
<dbReference type="InterPro" id="IPR001772">
    <property type="entry name" value="KA1_dom"/>
</dbReference>
<evidence type="ECO:0000256" key="1">
    <source>
        <dbReference type="ARBA" id="ARBA00012513"/>
    </source>
</evidence>
<dbReference type="AlphaFoldDB" id="A0A261XV54"/>
<dbReference type="InterPro" id="IPR000719">
    <property type="entry name" value="Prot_kinase_dom"/>
</dbReference>
<dbReference type="OrthoDB" id="193931at2759"/>
<dbReference type="SMART" id="SM00220">
    <property type="entry name" value="S_TKc"/>
    <property type="match status" value="1"/>
</dbReference>
<dbReference type="PROSITE" id="PS00108">
    <property type="entry name" value="PROTEIN_KINASE_ST"/>
    <property type="match status" value="1"/>
</dbReference>
<evidence type="ECO:0000256" key="4">
    <source>
        <dbReference type="ARBA" id="ARBA00022741"/>
    </source>
</evidence>
<dbReference type="PROSITE" id="PS00107">
    <property type="entry name" value="PROTEIN_KINASE_ATP"/>
    <property type="match status" value="1"/>
</dbReference>
<dbReference type="GO" id="GO:0005737">
    <property type="term" value="C:cytoplasm"/>
    <property type="evidence" value="ECO:0007669"/>
    <property type="project" value="TreeGrafter"/>
</dbReference>
<dbReference type="InterPro" id="IPR017441">
    <property type="entry name" value="Protein_kinase_ATP_BS"/>
</dbReference>
<feature type="compositionally biased region" description="Polar residues" evidence="10">
    <location>
        <begin position="598"/>
        <end position="613"/>
    </location>
</feature>
<evidence type="ECO:0000256" key="8">
    <source>
        <dbReference type="ARBA" id="ARBA00048679"/>
    </source>
</evidence>
<keyword evidence="5" id="KW-0418">Kinase</keyword>
<comment type="catalytic activity">
    <reaction evidence="8">
        <text>L-seryl-[protein] + ATP = O-phospho-L-seryl-[protein] + ADP + H(+)</text>
        <dbReference type="Rhea" id="RHEA:17989"/>
        <dbReference type="Rhea" id="RHEA-COMP:9863"/>
        <dbReference type="Rhea" id="RHEA-COMP:11604"/>
        <dbReference type="ChEBI" id="CHEBI:15378"/>
        <dbReference type="ChEBI" id="CHEBI:29999"/>
        <dbReference type="ChEBI" id="CHEBI:30616"/>
        <dbReference type="ChEBI" id="CHEBI:83421"/>
        <dbReference type="ChEBI" id="CHEBI:456216"/>
        <dbReference type="EC" id="2.7.11.1"/>
    </reaction>
</comment>
<dbReference type="Gene3D" id="1.10.510.10">
    <property type="entry name" value="Transferase(Phosphotransferase) domain 1"/>
    <property type="match status" value="1"/>
</dbReference>
<dbReference type="SUPFAM" id="SSF103243">
    <property type="entry name" value="KA1-like"/>
    <property type="match status" value="1"/>
</dbReference>
<dbReference type="FunFam" id="3.30.200.20:FF:000003">
    <property type="entry name" value="Non-specific serine/threonine protein kinase"/>
    <property type="match status" value="1"/>
</dbReference>
<keyword evidence="2" id="KW-0723">Serine/threonine-protein kinase</keyword>
<dbReference type="GO" id="GO:0035556">
    <property type="term" value="P:intracellular signal transduction"/>
    <property type="evidence" value="ECO:0007669"/>
    <property type="project" value="TreeGrafter"/>
</dbReference>
<organism evidence="13 14">
    <name type="scientific">Bifiguratus adelaidae</name>
    <dbReference type="NCBI Taxonomy" id="1938954"/>
    <lineage>
        <taxon>Eukaryota</taxon>
        <taxon>Fungi</taxon>
        <taxon>Fungi incertae sedis</taxon>
        <taxon>Mucoromycota</taxon>
        <taxon>Mucoromycotina</taxon>
        <taxon>Endogonomycetes</taxon>
        <taxon>Endogonales</taxon>
        <taxon>Endogonales incertae sedis</taxon>
        <taxon>Bifiguratus</taxon>
    </lineage>
</organism>
<dbReference type="GO" id="GO:0004674">
    <property type="term" value="F:protein serine/threonine kinase activity"/>
    <property type="evidence" value="ECO:0007669"/>
    <property type="project" value="UniProtKB-KW"/>
</dbReference>
<feature type="binding site" evidence="9">
    <location>
        <position position="110"/>
    </location>
    <ligand>
        <name>ATP</name>
        <dbReference type="ChEBI" id="CHEBI:30616"/>
    </ligand>
</feature>
<dbReference type="EC" id="2.7.11.1" evidence="1"/>
<feature type="region of interest" description="Disordered" evidence="10">
    <location>
        <begin position="856"/>
        <end position="932"/>
    </location>
</feature>
<dbReference type="Proteomes" id="UP000242875">
    <property type="component" value="Unassembled WGS sequence"/>
</dbReference>
<dbReference type="PANTHER" id="PTHR24346:SF110">
    <property type="entry name" value="NON-SPECIFIC SERINE_THREONINE PROTEIN KINASE"/>
    <property type="match status" value="1"/>
</dbReference>
<dbReference type="Gene3D" id="3.30.310.80">
    <property type="entry name" value="Kinase associated domain 1, KA1"/>
    <property type="match status" value="1"/>
</dbReference>
<gene>
    <name evidence="13" type="ORF">BZG36_04544</name>
</gene>
<dbReference type="Pfam" id="PF02149">
    <property type="entry name" value="KA1"/>
    <property type="match status" value="1"/>
</dbReference>
<dbReference type="GO" id="GO:0106310">
    <property type="term" value="F:protein serine kinase activity"/>
    <property type="evidence" value="ECO:0007669"/>
    <property type="project" value="RHEA"/>
</dbReference>
<sequence length="1023" mass="112459">MTVQAFDGVAVVPSSSTSSTGRDAKLQTSIDKFSPHALLSSPPFPVSPSAAKAHYESTDVRKSGHYRSRKQAMFGPYLLLQTVGEGEFGKVKLGIHVETGAETAVKLIKKEHVGTSSRLSKVEREILALRRVRHPNIVRLYDVIETERYIGIVLEYASGGELFEYILAHRYLKEKDACRLFAQLASGVDYLHKKKIIHRDLKLENLLLDRHRNMIITDFGFANDFEQRGDELMATSCGSPCYAAPELVVSDGMYVGSAVDIWSCGVILYAMLCGYLPYDDDPDNPDGENINLLYKYILTTPLVFPDYVSAEARDLCRRMLVADPTKRYTMVDIMRHRWVSTYRSLFAKTIDELEKEASEAPLLGLSNFGKEAFRVSEFREPQAPTMIREGHHHRVSMDQDALLEMGDSMTLAPGTSKNTLNASAASDDQPATADDHIPSAAASKAEPQAIENPLPLHITKATLKPAPEPTALSELLAPSTSFARRRMPSSSESGKTRPVTVFVESQSQSAHDILSSPLQSDVMSNRSYSESIQFRPVSNALLSPVLPKQRPIAFSTPSQPRGALASSSKATAIKRQSRGYSAEKFFKRLSSAGEASPRPTQSVSTSAAASFGNTKRESLPNARTSMVIADQPASTNRVLQSPRPPRMIFGRNRQKALSMGTKPEALERLDMHASPESGVENISSIATPKSPRSPPPLAASQSELTTIVVPSKTRSTGRKVIEWLKRKSHAVEPSQPTAPKSVSIPRANLSVHPGTQPLLPAGAKTGGSYRPAPTTDEKIRTHYGVFDKDALTSMAPLDIMADIRTTLTEMGIGHVQVHELKVLCTRPRRASAPPKSPRMDSFSARRLSATGSPLATFFRRGSHPLRRPNQPWTMPTIESSLNAPSSDAQRQLADEASQESNPALLTKPPTFADNEATRPPQPPSTLYGNATQDSGDEIRFHVEVCKVKHMPHLYVVDVHRIRGSIWSFKFIYGTLLRRLGLQQKGGYIPTRESISHLQGKLAPTHPATNRSDTWGMQSLIITK</sequence>
<evidence type="ECO:0000259" key="12">
    <source>
        <dbReference type="PROSITE" id="PS50032"/>
    </source>
</evidence>
<evidence type="ECO:0000256" key="5">
    <source>
        <dbReference type="ARBA" id="ARBA00022777"/>
    </source>
</evidence>
<dbReference type="InterPro" id="IPR008271">
    <property type="entry name" value="Ser/Thr_kinase_AS"/>
</dbReference>
<name>A0A261XV54_9FUNG</name>
<dbReference type="PANTHER" id="PTHR24346">
    <property type="entry name" value="MAP/MICROTUBULE AFFINITY-REGULATING KINASE"/>
    <property type="match status" value="1"/>
</dbReference>
<dbReference type="Pfam" id="PF00069">
    <property type="entry name" value="Pkinase"/>
    <property type="match status" value="1"/>
</dbReference>
<feature type="region of interest" description="Disordered" evidence="10">
    <location>
        <begin position="409"/>
        <end position="435"/>
    </location>
</feature>
<dbReference type="InterPro" id="IPR028375">
    <property type="entry name" value="KA1/Ssp2_C"/>
</dbReference>
<evidence type="ECO:0000259" key="11">
    <source>
        <dbReference type="PROSITE" id="PS50011"/>
    </source>
</evidence>
<feature type="region of interest" description="Disordered" evidence="10">
    <location>
        <begin position="670"/>
        <end position="702"/>
    </location>
</feature>
<evidence type="ECO:0000256" key="2">
    <source>
        <dbReference type="ARBA" id="ARBA00022527"/>
    </source>
</evidence>
<feature type="region of interest" description="Disordered" evidence="10">
    <location>
        <begin position="628"/>
        <end position="647"/>
    </location>
</feature>
<evidence type="ECO:0000256" key="9">
    <source>
        <dbReference type="PROSITE-ProRule" id="PRU10141"/>
    </source>
</evidence>
<dbReference type="GO" id="GO:0005524">
    <property type="term" value="F:ATP binding"/>
    <property type="evidence" value="ECO:0007669"/>
    <property type="project" value="UniProtKB-UniRule"/>
</dbReference>